<protein>
    <submittedName>
        <fullName evidence="2">Uncharacterized protein</fullName>
    </submittedName>
</protein>
<reference evidence="2" key="1">
    <citation type="journal article" date="2020" name="Stud. Mycol.">
        <title>101 Dothideomycetes genomes: a test case for predicting lifestyles and emergence of pathogens.</title>
        <authorList>
            <person name="Haridas S."/>
            <person name="Albert R."/>
            <person name="Binder M."/>
            <person name="Bloem J."/>
            <person name="Labutti K."/>
            <person name="Salamov A."/>
            <person name="Andreopoulos B."/>
            <person name="Baker S."/>
            <person name="Barry K."/>
            <person name="Bills G."/>
            <person name="Bluhm B."/>
            <person name="Cannon C."/>
            <person name="Castanera R."/>
            <person name="Culley D."/>
            <person name="Daum C."/>
            <person name="Ezra D."/>
            <person name="Gonzalez J."/>
            <person name="Henrissat B."/>
            <person name="Kuo A."/>
            <person name="Liang C."/>
            <person name="Lipzen A."/>
            <person name="Lutzoni F."/>
            <person name="Magnuson J."/>
            <person name="Mondo S."/>
            <person name="Nolan M."/>
            <person name="Ohm R."/>
            <person name="Pangilinan J."/>
            <person name="Park H.-J."/>
            <person name="Ramirez L."/>
            <person name="Alfaro M."/>
            <person name="Sun H."/>
            <person name="Tritt A."/>
            <person name="Yoshinaga Y."/>
            <person name="Zwiers L.-H."/>
            <person name="Turgeon B."/>
            <person name="Goodwin S."/>
            <person name="Spatafora J."/>
            <person name="Crous P."/>
            <person name="Grigoriev I."/>
        </authorList>
    </citation>
    <scope>NUCLEOTIDE SEQUENCE</scope>
    <source>
        <strain evidence="2">CBS 123094</strain>
    </source>
</reference>
<dbReference type="OrthoDB" id="3711359at2759"/>
<proteinExistence type="predicted"/>
<evidence type="ECO:0000313" key="3">
    <source>
        <dbReference type="Proteomes" id="UP000799779"/>
    </source>
</evidence>
<sequence length="283" mass="32782">MESIPAPLLEGNDAPKTRSKTDRISQQGIFFGLLPRELRNIIYAQLDLYPFSCSRDYEGMYLSCRQARFEMEEETSFKLRELLNTCLDDFERCGQLPRPAILNFEDGYRKRNLDIEINTDRILTKGEIDALSPLMSLNFDAIRLHFEACRSDVIGDSYGFVIARRAHWAFRRYCVEKIPSSEDHTTTPESWCGFKTLINIKQLCVMWDFTISAHATPAEVEGKRDQLLDSVQRELEPQPDDRLRYRQVGTGRCGALILRCLHRWSSLPNDGWMTAYTTYVTPM</sequence>
<dbReference type="Proteomes" id="UP000799779">
    <property type="component" value="Unassembled WGS sequence"/>
</dbReference>
<gene>
    <name evidence="2" type="ORF">P154DRAFT_47266</name>
</gene>
<dbReference type="AlphaFoldDB" id="A0A6A5VYA7"/>
<evidence type="ECO:0000256" key="1">
    <source>
        <dbReference type="SAM" id="MobiDB-lite"/>
    </source>
</evidence>
<organism evidence="2 3">
    <name type="scientific">Amniculicola lignicola CBS 123094</name>
    <dbReference type="NCBI Taxonomy" id="1392246"/>
    <lineage>
        <taxon>Eukaryota</taxon>
        <taxon>Fungi</taxon>
        <taxon>Dikarya</taxon>
        <taxon>Ascomycota</taxon>
        <taxon>Pezizomycotina</taxon>
        <taxon>Dothideomycetes</taxon>
        <taxon>Pleosporomycetidae</taxon>
        <taxon>Pleosporales</taxon>
        <taxon>Amniculicolaceae</taxon>
        <taxon>Amniculicola</taxon>
    </lineage>
</organism>
<keyword evidence="3" id="KW-1185">Reference proteome</keyword>
<evidence type="ECO:0000313" key="2">
    <source>
        <dbReference type="EMBL" id="KAF1993974.1"/>
    </source>
</evidence>
<accession>A0A6A5VYA7</accession>
<feature type="region of interest" description="Disordered" evidence="1">
    <location>
        <begin position="1"/>
        <end position="21"/>
    </location>
</feature>
<dbReference type="EMBL" id="ML977677">
    <property type="protein sequence ID" value="KAF1993974.1"/>
    <property type="molecule type" value="Genomic_DNA"/>
</dbReference>
<name>A0A6A5VYA7_9PLEO</name>